<comment type="similarity">
    <text evidence="2">Belongs to the glycogen phosphorylase family.</text>
</comment>
<keyword evidence="7" id="KW-1185">Reference proteome</keyword>
<dbReference type="AlphaFoldDB" id="A0A1H9ZYJ5"/>
<evidence type="ECO:0000256" key="1">
    <source>
        <dbReference type="ARBA" id="ARBA00001275"/>
    </source>
</evidence>
<sequence>MNTNSERNSREPMTIPLLMIHYHQDLPSDLVLLVEQIAELAIDLRWTWSHAGDTVWKAMDPVLWEQSENPLVVLQNLSRERLEELNRNAQFKHHLNNLSEARSTYCNSCGWFGEVYADSPLKGVAYFSMEFGLGQALPLYAGGLGVLAGDYLKAASDLAVPVTAIGLLYQEGYFRQILDETLWQQEVYPYNDSSTMPLWPVLARNGTWLSIPIELPGRTVRLHVWEVRVGRIRLFLLDSNDPLNSPLDRGITSKLYGGGEEMRLVQEIALGIGGWRLIQALGLEVDVCHLNEGHAAFVTLERARCFKEKNQVDFWQALWATRPGNLFTTHTPVAAGFDSFPRDLITKYGVIYAKTLDVAPEKLIALGRRNGKDSDEPFNMAYLAARTCARVNGVSRLHRTVSQGIFQSLYPSWPQCEVPVTYVTNGVHVPSWDSPWADEIWTRSCGKDRWLSSENSLTVAIESLDDEVLWDFCGQERADLVRRARQRLRRQFEHRALTTDTVQQVDQILDPNILTLGFARRFTAYKRPNLLLHDPERLINLLLNPEKPVQIVVAGKAHPNDTEGKRFIQQWANFAERQEIRKRVVFLEDYDIALAQEMVQGIDVWINTPLRPWEASGTSGMKVLVNGGLNLSELDGWWAEAHTPDVGWALGDGKTHHEPEWNHIEAEQLYRLLEEEIVPMFYNRDAAGIPRAWVAKVRASMSTLAPQFSTNRMVREYVEKLYMPAAIGFHNRIAQGGKIGKKLHRWNEQLVQFWNDVHLSNLSIFEESEGWTYEIQAYFGEISPESVEMQIYADPIEPDTAPVCLKMHQHARIPGTVNGYVYKGNINTTRPYTDFTPRVVACHHDALIPAENNLILWWSGDKVLS</sequence>
<evidence type="ECO:0000256" key="3">
    <source>
        <dbReference type="ARBA" id="ARBA00022533"/>
    </source>
</evidence>
<evidence type="ECO:0000313" key="7">
    <source>
        <dbReference type="Proteomes" id="UP000199345"/>
    </source>
</evidence>
<dbReference type="GO" id="GO:0030170">
    <property type="term" value="F:pyridoxal phosphate binding"/>
    <property type="evidence" value="ECO:0007669"/>
    <property type="project" value="InterPro"/>
</dbReference>
<keyword evidence="4" id="KW-0663">Pyridoxal phosphate</keyword>
<dbReference type="InterPro" id="IPR052182">
    <property type="entry name" value="Glycogen/Maltodextrin_Phosph"/>
</dbReference>
<organism evidence="6 7">
    <name type="scientific">Nitrosomonas marina</name>
    <dbReference type="NCBI Taxonomy" id="917"/>
    <lineage>
        <taxon>Bacteria</taxon>
        <taxon>Pseudomonadati</taxon>
        <taxon>Pseudomonadota</taxon>
        <taxon>Betaproteobacteria</taxon>
        <taxon>Nitrosomonadales</taxon>
        <taxon>Nitrosomonadaceae</taxon>
        <taxon>Nitrosomonas</taxon>
    </lineage>
</organism>
<evidence type="ECO:0000259" key="5">
    <source>
        <dbReference type="Pfam" id="PF11897"/>
    </source>
</evidence>
<accession>A0A1H9ZYJ5</accession>
<dbReference type="EMBL" id="FOIA01000005">
    <property type="protein sequence ID" value="SES86845.1"/>
    <property type="molecule type" value="Genomic_DNA"/>
</dbReference>
<dbReference type="PANTHER" id="PTHR42655:SF1">
    <property type="entry name" value="GLYCOGEN PHOSPHORYLASE"/>
    <property type="match status" value="1"/>
</dbReference>
<feature type="domain" description="DUF3417" evidence="5">
    <location>
        <begin position="35"/>
        <end position="137"/>
    </location>
</feature>
<dbReference type="SUPFAM" id="SSF53756">
    <property type="entry name" value="UDP-Glycosyltransferase/glycogen phosphorylase"/>
    <property type="match status" value="1"/>
</dbReference>
<dbReference type="Proteomes" id="UP000199345">
    <property type="component" value="Unassembled WGS sequence"/>
</dbReference>
<dbReference type="Pfam" id="PF11897">
    <property type="entry name" value="DUF3417"/>
    <property type="match status" value="1"/>
</dbReference>
<dbReference type="PIRSF" id="PIRSF000460">
    <property type="entry name" value="Pprylas_GlgP"/>
    <property type="match status" value="1"/>
</dbReference>
<dbReference type="InterPro" id="IPR024517">
    <property type="entry name" value="Glycogen_phosphorylase_DUF3417"/>
</dbReference>
<dbReference type="Gene3D" id="3.40.50.2000">
    <property type="entry name" value="Glycogen Phosphorylase B"/>
    <property type="match status" value="3"/>
</dbReference>
<evidence type="ECO:0000313" key="6">
    <source>
        <dbReference type="EMBL" id="SES86845.1"/>
    </source>
</evidence>
<protein>
    <submittedName>
        <fullName evidence="6">Starch phosphorylase</fullName>
    </submittedName>
</protein>
<dbReference type="InterPro" id="IPR000811">
    <property type="entry name" value="Glyco_trans_35"/>
</dbReference>
<comment type="catalytic activity">
    <reaction evidence="1">
        <text>[(1-&gt;4)-alpha-D-glucosyl](n) + phosphate = [(1-&gt;4)-alpha-D-glucosyl](n-1) + alpha-D-glucose 1-phosphate</text>
        <dbReference type="Rhea" id="RHEA:41732"/>
        <dbReference type="Rhea" id="RHEA-COMP:9584"/>
        <dbReference type="Rhea" id="RHEA-COMP:9586"/>
        <dbReference type="ChEBI" id="CHEBI:15444"/>
        <dbReference type="ChEBI" id="CHEBI:43474"/>
        <dbReference type="ChEBI" id="CHEBI:58601"/>
        <dbReference type="EC" id="2.4.1.1"/>
    </reaction>
</comment>
<dbReference type="Pfam" id="PF00343">
    <property type="entry name" value="Phosphorylase"/>
    <property type="match status" value="1"/>
</dbReference>
<dbReference type="GO" id="GO:0008184">
    <property type="term" value="F:glycogen phosphorylase activity"/>
    <property type="evidence" value="ECO:0007669"/>
    <property type="project" value="InterPro"/>
</dbReference>
<evidence type="ECO:0000256" key="4">
    <source>
        <dbReference type="PIRSR" id="PIRSR000460-1"/>
    </source>
</evidence>
<proteinExistence type="inferred from homology"/>
<keyword evidence="3" id="KW-0021">Allosteric enzyme</keyword>
<dbReference type="NCBIfam" id="TIGR02094">
    <property type="entry name" value="more_P_ylases"/>
    <property type="match status" value="1"/>
</dbReference>
<reference evidence="7" key="1">
    <citation type="submission" date="2016-10" db="EMBL/GenBank/DDBJ databases">
        <authorList>
            <person name="Varghese N."/>
            <person name="Submissions S."/>
        </authorList>
    </citation>
    <scope>NUCLEOTIDE SEQUENCE [LARGE SCALE GENOMIC DNA]</scope>
    <source>
        <strain evidence="7">Nm71</strain>
    </source>
</reference>
<name>A0A1H9ZYJ5_9PROT</name>
<dbReference type="PANTHER" id="PTHR42655">
    <property type="entry name" value="GLYCOGEN PHOSPHORYLASE"/>
    <property type="match status" value="1"/>
</dbReference>
<evidence type="ECO:0000256" key="2">
    <source>
        <dbReference type="ARBA" id="ARBA00006047"/>
    </source>
</evidence>
<gene>
    <name evidence="6" type="ORF">SAMN05216326_105117</name>
</gene>
<feature type="modified residue" description="N6-(pyridoxal phosphate)lysine" evidence="4">
    <location>
        <position position="622"/>
    </location>
</feature>
<dbReference type="InterPro" id="IPR011834">
    <property type="entry name" value="Agluc_phsphrylas"/>
</dbReference>
<dbReference type="GO" id="GO:0005975">
    <property type="term" value="P:carbohydrate metabolic process"/>
    <property type="evidence" value="ECO:0007669"/>
    <property type="project" value="InterPro"/>
</dbReference>